<comment type="cofactor">
    <cofactor evidence="1">
        <name>pyridoxal 5'-phosphate</name>
        <dbReference type="ChEBI" id="CHEBI:597326"/>
    </cofactor>
</comment>
<dbReference type="Gene3D" id="3.90.1150.10">
    <property type="entry name" value="Aspartate Aminotransferase, domain 1"/>
    <property type="match status" value="1"/>
</dbReference>
<keyword evidence="4" id="KW-0663">Pyridoxal phosphate</keyword>
<dbReference type="NCBIfam" id="TIGR01977">
    <property type="entry name" value="am_tr_V_EF2568"/>
    <property type="match status" value="1"/>
</dbReference>
<keyword evidence="7" id="KW-0032">Aminotransferase</keyword>
<evidence type="ECO:0000256" key="3">
    <source>
        <dbReference type="ARBA" id="ARBA00012239"/>
    </source>
</evidence>
<dbReference type="AlphaFoldDB" id="A0A9D1NVT8"/>
<dbReference type="InterPro" id="IPR000192">
    <property type="entry name" value="Aminotrans_V_dom"/>
</dbReference>
<evidence type="ECO:0000256" key="5">
    <source>
        <dbReference type="ARBA" id="ARBA00050776"/>
    </source>
</evidence>
<evidence type="ECO:0000313" key="8">
    <source>
        <dbReference type="Proteomes" id="UP000886723"/>
    </source>
</evidence>
<dbReference type="GO" id="GO:0031071">
    <property type="term" value="F:cysteine desulfurase activity"/>
    <property type="evidence" value="ECO:0007669"/>
    <property type="project" value="UniProtKB-EC"/>
</dbReference>
<evidence type="ECO:0000256" key="1">
    <source>
        <dbReference type="ARBA" id="ARBA00001933"/>
    </source>
</evidence>
<dbReference type="Pfam" id="PF00266">
    <property type="entry name" value="Aminotran_5"/>
    <property type="match status" value="1"/>
</dbReference>
<dbReference type="EMBL" id="DVON01000164">
    <property type="protein sequence ID" value="HIV12950.1"/>
    <property type="molecule type" value="Genomic_DNA"/>
</dbReference>
<evidence type="ECO:0000259" key="6">
    <source>
        <dbReference type="Pfam" id="PF00266"/>
    </source>
</evidence>
<protein>
    <recommendedName>
        <fullName evidence="3">cysteine desulfurase</fullName>
        <ecNumber evidence="3">2.8.1.7</ecNumber>
    </recommendedName>
</protein>
<evidence type="ECO:0000313" key="7">
    <source>
        <dbReference type="EMBL" id="HIV12950.1"/>
    </source>
</evidence>
<dbReference type="PIRSF" id="PIRSF005572">
    <property type="entry name" value="NifS"/>
    <property type="match status" value="1"/>
</dbReference>
<organism evidence="7 8">
    <name type="scientific">Candidatus Pullilachnospira stercoravium</name>
    <dbReference type="NCBI Taxonomy" id="2840913"/>
    <lineage>
        <taxon>Bacteria</taxon>
        <taxon>Bacillati</taxon>
        <taxon>Bacillota</taxon>
        <taxon>Clostridia</taxon>
        <taxon>Lachnospirales</taxon>
        <taxon>Lachnospiraceae</taxon>
        <taxon>Lachnospiraceae incertae sedis</taxon>
        <taxon>Candidatus Pullilachnospira</taxon>
    </lineage>
</organism>
<comment type="catalytic activity">
    <reaction evidence="5">
        <text>(sulfur carrier)-H + L-cysteine = (sulfur carrier)-SH + L-alanine</text>
        <dbReference type="Rhea" id="RHEA:43892"/>
        <dbReference type="Rhea" id="RHEA-COMP:14737"/>
        <dbReference type="Rhea" id="RHEA-COMP:14739"/>
        <dbReference type="ChEBI" id="CHEBI:29917"/>
        <dbReference type="ChEBI" id="CHEBI:35235"/>
        <dbReference type="ChEBI" id="CHEBI:57972"/>
        <dbReference type="ChEBI" id="CHEBI:64428"/>
        <dbReference type="EC" id="2.8.1.7"/>
    </reaction>
</comment>
<reference evidence="7" key="2">
    <citation type="journal article" date="2021" name="PeerJ">
        <title>Extensive microbial diversity within the chicken gut microbiome revealed by metagenomics and culture.</title>
        <authorList>
            <person name="Gilroy R."/>
            <person name="Ravi A."/>
            <person name="Getino M."/>
            <person name="Pursley I."/>
            <person name="Horton D.L."/>
            <person name="Alikhan N.F."/>
            <person name="Baker D."/>
            <person name="Gharbi K."/>
            <person name="Hall N."/>
            <person name="Watson M."/>
            <person name="Adriaenssens E.M."/>
            <person name="Foster-Nyarko E."/>
            <person name="Jarju S."/>
            <person name="Secka A."/>
            <person name="Antonio M."/>
            <person name="Oren A."/>
            <person name="Chaudhuri R.R."/>
            <person name="La Ragione R."/>
            <person name="Hildebrand F."/>
            <person name="Pallen M.J."/>
        </authorList>
    </citation>
    <scope>NUCLEOTIDE SEQUENCE</scope>
    <source>
        <strain evidence="7">ChiBcec2-4451</strain>
    </source>
</reference>
<accession>A0A9D1NVT8</accession>
<dbReference type="SUPFAM" id="SSF53383">
    <property type="entry name" value="PLP-dependent transferases"/>
    <property type="match status" value="1"/>
</dbReference>
<dbReference type="InterPro" id="IPR015422">
    <property type="entry name" value="PyrdxlP-dep_Trfase_small"/>
</dbReference>
<dbReference type="InterPro" id="IPR015424">
    <property type="entry name" value="PyrdxlP-dep_Trfase"/>
</dbReference>
<dbReference type="InterPro" id="IPR016454">
    <property type="entry name" value="Cysteine_dSase"/>
</dbReference>
<evidence type="ECO:0000256" key="2">
    <source>
        <dbReference type="ARBA" id="ARBA00010447"/>
    </source>
</evidence>
<dbReference type="EC" id="2.8.1.7" evidence="3"/>
<name>A0A9D1NVT8_9FIRM</name>
<dbReference type="Proteomes" id="UP000886723">
    <property type="component" value="Unassembled WGS sequence"/>
</dbReference>
<dbReference type="PANTHER" id="PTHR43586:SF4">
    <property type="entry name" value="ISOPENICILLIN N EPIMERASE"/>
    <property type="match status" value="1"/>
</dbReference>
<feature type="domain" description="Aminotransferase class V" evidence="6">
    <location>
        <begin position="2"/>
        <end position="370"/>
    </location>
</feature>
<proteinExistence type="inferred from homology"/>
<sequence length="387" mass="41486">MIYLDNAATTLKKPETVIRAVAEAMGTLGNSSRGVHGASLAAARTVYQAREAAARMFGCAGPERVAFTGNVTEALNMALEGIFAPMLERQEAVHLISTDLEHNSVLRPLYRLQDRGARLSFAKADEKGRISYEELEGLIGPDTRGIVCTHASNLTGNLLDLDRIGGIARRCGLYLIVDAAQTAGVFPIDMEAMGIDVLCFTGHKSLMGPQGTGGLCVGGRVTIRPLKVGGSGVHSYDRHHPASLPEALEAGTVNAHGIAGLLEGISWIFDTGMEKIREKEMELAFQFYEGIRQIPGITVYGDWETCRRAPIVTVNLEGMDAGELADVLWTDYEIAVRAGAHCAPRMHRALGTEETGAVRFSFSVFNTAQETAAAIRALKEIAGTSGE</sequence>
<evidence type="ECO:0000256" key="4">
    <source>
        <dbReference type="ARBA" id="ARBA00022898"/>
    </source>
</evidence>
<dbReference type="InterPro" id="IPR010969">
    <property type="entry name" value="Cys_dSase-rel_unknwn_funct"/>
</dbReference>
<gene>
    <name evidence="7" type="ORF">IAA63_07410</name>
</gene>
<dbReference type="GO" id="GO:0008483">
    <property type="term" value="F:transaminase activity"/>
    <property type="evidence" value="ECO:0007669"/>
    <property type="project" value="UniProtKB-KW"/>
</dbReference>
<comment type="caution">
    <text evidence="7">The sequence shown here is derived from an EMBL/GenBank/DDBJ whole genome shotgun (WGS) entry which is preliminary data.</text>
</comment>
<keyword evidence="7" id="KW-0808">Transferase</keyword>
<reference evidence="7" key="1">
    <citation type="submission" date="2020-10" db="EMBL/GenBank/DDBJ databases">
        <authorList>
            <person name="Gilroy R."/>
        </authorList>
    </citation>
    <scope>NUCLEOTIDE SEQUENCE</scope>
    <source>
        <strain evidence="7">ChiBcec2-4451</strain>
    </source>
</reference>
<dbReference type="PANTHER" id="PTHR43586">
    <property type="entry name" value="CYSTEINE DESULFURASE"/>
    <property type="match status" value="1"/>
</dbReference>
<comment type="similarity">
    <text evidence="2">Belongs to the class-V pyridoxal-phosphate-dependent aminotransferase family. Csd subfamily.</text>
</comment>
<dbReference type="InterPro" id="IPR015421">
    <property type="entry name" value="PyrdxlP-dep_Trfase_major"/>
</dbReference>
<dbReference type="Gene3D" id="3.40.640.10">
    <property type="entry name" value="Type I PLP-dependent aspartate aminotransferase-like (Major domain)"/>
    <property type="match status" value="1"/>
</dbReference>